<protein>
    <submittedName>
        <fullName evidence="2">Predicted protein</fullName>
    </submittedName>
</protein>
<dbReference type="RefSeq" id="XP_003057916.1">
    <property type="nucleotide sequence ID" value="XM_003057870.1"/>
</dbReference>
<evidence type="ECO:0000313" key="3">
    <source>
        <dbReference type="Proteomes" id="UP000001876"/>
    </source>
</evidence>
<feature type="region of interest" description="Disordered" evidence="1">
    <location>
        <begin position="236"/>
        <end position="264"/>
    </location>
</feature>
<accession>C1MRF1</accession>
<dbReference type="EMBL" id="GG663738">
    <property type="protein sequence ID" value="EEH57867.1"/>
    <property type="molecule type" value="Genomic_DNA"/>
</dbReference>
<dbReference type="AlphaFoldDB" id="C1MRF1"/>
<organism evidence="3">
    <name type="scientific">Micromonas pusilla (strain CCMP1545)</name>
    <name type="common">Picoplanktonic green alga</name>
    <dbReference type="NCBI Taxonomy" id="564608"/>
    <lineage>
        <taxon>Eukaryota</taxon>
        <taxon>Viridiplantae</taxon>
        <taxon>Chlorophyta</taxon>
        <taxon>Mamiellophyceae</taxon>
        <taxon>Mamiellales</taxon>
        <taxon>Mamiellaceae</taxon>
        <taxon>Micromonas</taxon>
    </lineage>
</organism>
<keyword evidence="3" id="KW-1185">Reference proteome</keyword>
<sequence length="264" mass="28450">MCASTLSVPRPAASAAFFSASRIHPVSAPGGAVTGNQSPARCLSSGGKFFSHILCGGGPVNTTSFQIPCAPERHTEACPPPHVTAASSAAFTAASKSAPFPRPVLKLATTRPPGDSTLAISSHASLSVSLVSTLLFSSNRSTTRPAIVLSFSRAAAFLTSSNASPMRIVTAPKISSFSKPKYFLARYMIGPLSSHPMRCLRNFPRGYKRVNSRAVLVRFGVLQHLQRPELARRFLEERHPGPDRHRPVRRRREVRGESPREVAR</sequence>
<feature type="compositionally biased region" description="Basic and acidic residues" evidence="1">
    <location>
        <begin position="254"/>
        <end position="264"/>
    </location>
</feature>
<feature type="compositionally biased region" description="Basic and acidic residues" evidence="1">
    <location>
        <begin position="236"/>
        <end position="245"/>
    </location>
</feature>
<reference evidence="2 3" key="1">
    <citation type="journal article" date="2009" name="Science">
        <title>Green evolution and dynamic adaptations revealed by genomes of the marine picoeukaryotes Micromonas.</title>
        <authorList>
            <person name="Worden A.Z."/>
            <person name="Lee J.H."/>
            <person name="Mock T."/>
            <person name="Rouze P."/>
            <person name="Simmons M.P."/>
            <person name="Aerts A.L."/>
            <person name="Allen A.E."/>
            <person name="Cuvelier M.L."/>
            <person name="Derelle E."/>
            <person name="Everett M.V."/>
            <person name="Foulon E."/>
            <person name="Grimwood J."/>
            <person name="Gundlach H."/>
            <person name="Henrissat B."/>
            <person name="Napoli C."/>
            <person name="McDonald S.M."/>
            <person name="Parker M.S."/>
            <person name="Rombauts S."/>
            <person name="Salamov A."/>
            <person name="Von Dassow P."/>
            <person name="Badger J.H."/>
            <person name="Coutinho P.M."/>
            <person name="Demir E."/>
            <person name="Dubchak I."/>
            <person name="Gentemann C."/>
            <person name="Eikrem W."/>
            <person name="Gready J.E."/>
            <person name="John U."/>
            <person name="Lanier W."/>
            <person name="Lindquist E.A."/>
            <person name="Lucas S."/>
            <person name="Mayer K.F."/>
            <person name="Moreau H."/>
            <person name="Not F."/>
            <person name="Otillar R."/>
            <person name="Panaud O."/>
            <person name="Pangilinan J."/>
            <person name="Paulsen I."/>
            <person name="Piegu B."/>
            <person name="Poliakov A."/>
            <person name="Robbens S."/>
            <person name="Schmutz J."/>
            <person name="Toulza E."/>
            <person name="Wyss T."/>
            <person name="Zelensky A."/>
            <person name="Zhou K."/>
            <person name="Armbrust E.V."/>
            <person name="Bhattacharya D."/>
            <person name="Goodenough U.W."/>
            <person name="Van de Peer Y."/>
            <person name="Grigoriev I.V."/>
        </authorList>
    </citation>
    <scope>NUCLEOTIDE SEQUENCE [LARGE SCALE GENOMIC DNA]</scope>
    <source>
        <strain evidence="2 3">CCMP1545</strain>
    </source>
</reference>
<dbReference type="KEGG" id="mpp:MICPUCDRAFT_67668"/>
<dbReference type="GeneID" id="9683354"/>
<dbReference type="Proteomes" id="UP000001876">
    <property type="component" value="Unassembled WGS sequence"/>
</dbReference>
<name>C1MRF1_MICPC</name>
<evidence type="ECO:0000313" key="2">
    <source>
        <dbReference type="EMBL" id="EEH57867.1"/>
    </source>
</evidence>
<evidence type="ECO:0000256" key="1">
    <source>
        <dbReference type="SAM" id="MobiDB-lite"/>
    </source>
</evidence>
<proteinExistence type="predicted"/>
<gene>
    <name evidence="2" type="ORF">MICPUCDRAFT_67668</name>
</gene>